<feature type="domain" description="Fe-containing alcohol dehydrogenase-like C-terminal" evidence="3">
    <location>
        <begin position="186"/>
        <end position="363"/>
    </location>
</feature>
<dbReference type="InterPro" id="IPR001670">
    <property type="entry name" value="ADH_Fe/GldA"/>
</dbReference>
<dbReference type="InterPro" id="IPR018211">
    <property type="entry name" value="ADH_Fe_CS"/>
</dbReference>
<dbReference type="PANTHER" id="PTHR11496">
    <property type="entry name" value="ALCOHOL DEHYDROGENASE"/>
    <property type="match status" value="1"/>
</dbReference>
<evidence type="ECO:0000256" key="1">
    <source>
        <dbReference type="ARBA" id="ARBA00023002"/>
    </source>
</evidence>
<dbReference type="GO" id="GO:0004022">
    <property type="term" value="F:alcohol dehydrogenase (NAD+) activity"/>
    <property type="evidence" value="ECO:0007669"/>
    <property type="project" value="UniProtKB-EC"/>
</dbReference>
<evidence type="ECO:0000259" key="2">
    <source>
        <dbReference type="Pfam" id="PF00465"/>
    </source>
</evidence>
<dbReference type="PROSITE" id="PS00913">
    <property type="entry name" value="ADH_IRON_1"/>
    <property type="match status" value="1"/>
</dbReference>
<evidence type="ECO:0000259" key="3">
    <source>
        <dbReference type="Pfam" id="PF25137"/>
    </source>
</evidence>
<name>A0ABS4JYS2_9CLOT</name>
<dbReference type="CDD" id="cd08181">
    <property type="entry name" value="PPD-like"/>
    <property type="match status" value="1"/>
</dbReference>
<accession>A0ABS4JYS2</accession>
<keyword evidence="1 4" id="KW-0560">Oxidoreductase</keyword>
<proteinExistence type="predicted"/>
<dbReference type="Pfam" id="PF00465">
    <property type="entry name" value="Fe-ADH"/>
    <property type="match status" value="1"/>
</dbReference>
<evidence type="ECO:0000313" key="4">
    <source>
        <dbReference type="EMBL" id="MBP2020678.1"/>
    </source>
</evidence>
<dbReference type="InterPro" id="IPR039697">
    <property type="entry name" value="Alcohol_dehydrogenase_Fe"/>
</dbReference>
<reference evidence="4 5" key="1">
    <citation type="submission" date="2021-03" db="EMBL/GenBank/DDBJ databases">
        <title>Genomic Encyclopedia of Type Strains, Phase IV (KMG-IV): sequencing the most valuable type-strain genomes for metagenomic binning, comparative biology and taxonomic classification.</title>
        <authorList>
            <person name="Goeker M."/>
        </authorList>
    </citation>
    <scope>NUCLEOTIDE SEQUENCE [LARGE SCALE GENOMIC DNA]</scope>
    <source>
        <strain evidence="4 5">DSM 28650</strain>
    </source>
</reference>
<evidence type="ECO:0000313" key="5">
    <source>
        <dbReference type="Proteomes" id="UP001519308"/>
    </source>
</evidence>
<dbReference type="EC" id="1.1.1.1" evidence="4"/>
<dbReference type="RefSeq" id="WP_021283926.1">
    <property type="nucleotide sequence ID" value="NZ_JAGGLL010000003.1"/>
</dbReference>
<feature type="domain" description="Alcohol dehydrogenase iron-type/glycerol dehydrogenase GldA" evidence="2">
    <location>
        <begin position="9"/>
        <end position="175"/>
    </location>
</feature>
<dbReference type="Pfam" id="PF25137">
    <property type="entry name" value="ADH_Fe_C"/>
    <property type="match status" value="1"/>
</dbReference>
<dbReference type="Proteomes" id="UP001519308">
    <property type="component" value="Unassembled WGS sequence"/>
</dbReference>
<gene>
    <name evidence="4" type="ORF">J2Z44_000462</name>
</gene>
<dbReference type="EMBL" id="JAGGLL010000003">
    <property type="protein sequence ID" value="MBP2020678.1"/>
    <property type="molecule type" value="Genomic_DNA"/>
</dbReference>
<dbReference type="SUPFAM" id="SSF56796">
    <property type="entry name" value="Dehydroquinate synthase-like"/>
    <property type="match status" value="1"/>
</dbReference>
<dbReference type="Gene3D" id="3.40.50.1970">
    <property type="match status" value="1"/>
</dbReference>
<dbReference type="PANTHER" id="PTHR11496:SF103">
    <property type="entry name" value="DEHYDROGENASE, PUTATIVE-RELATED"/>
    <property type="match status" value="1"/>
</dbReference>
<organism evidence="4 5">
    <name type="scientific">Clostridium punense</name>
    <dbReference type="NCBI Taxonomy" id="1054297"/>
    <lineage>
        <taxon>Bacteria</taxon>
        <taxon>Bacillati</taxon>
        <taxon>Bacillota</taxon>
        <taxon>Clostridia</taxon>
        <taxon>Eubacteriales</taxon>
        <taxon>Clostridiaceae</taxon>
        <taxon>Clostridium</taxon>
    </lineage>
</organism>
<protein>
    <submittedName>
        <fullName evidence="4">Alcohol dehydrogenase</fullName>
        <ecNumber evidence="4">1.1.1.1</ecNumber>
    </submittedName>
</protein>
<dbReference type="InterPro" id="IPR056798">
    <property type="entry name" value="ADH_Fe_C"/>
</dbReference>
<dbReference type="Gene3D" id="1.20.1090.10">
    <property type="entry name" value="Dehydroquinate synthase-like - alpha domain"/>
    <property type="match status" value="1"/>
</dbReference>
<comment type="caution">
    <text evidence="4">The sequence shown here is derived from an EMBL/GenBank/DDBJ whole genome shotgun (WGS) entry which is preliminary data.</text>
</comment>
<sequence>MNNSIFYMPTKIIMEKQVIKNHSSALCQLGKRTLIVTGKTSSKKNGSLQDLVEVLQELNITYLIFDDVEENPSFETVEKISALGRENHIDFLIGLGGGSPIDAAKAAAVLIKNASSTIEDLTLAPMLGALPLVAIPTTAGTGTEVTPYAILTNHKLQTKHGISQKVFPILALLDPSYLMDTPKEVTINTAIDALCHLIEGYLSASTNIFSDGLAEKGLKLFGECINKIEKDTLEFNIRETLLIVSSIAGIVITQAGTSLPHGMGYALTYNKGVPHGKATGVFLKSYMNFCSDKAKVRNILTLLNFDSLDDFGIYLQRVLGEPIALSDEELYNFAAAMSNNKAKLKNHPAEVTADDILDIYRSSLGRI</sequence>
<keyword evidence="5" id="KW-1185">Reference proteome</keyword>